<proteinExistence type="predicted"/>
<dbReference type="Gene3D" id="3.30.360.10">
    <property type="entry name" value="Dihydrodipicolinate Reductase, domain 2"/>
    <property type="match status" value="1"/>
</dbReference>
<dbReference type="EMBL" id="JACHFV010000015">
    <property type="protein sequence ID" value="MBB5296962.1"/>
    <property type="molecule type" value="Genomic_DNA"/>
</dbReference>
<dbReference type="InterPro" id="IPR055170">
    <property type="entry name" value="GFO_IDH_MocA-like_dom"/>
</dbReference>
<gene>
    <name evidence="2" type="ORF">HNQ10_003822</name>
</gene>
<dbReference type="SUPFAM" id="SSF55347">
    <property type="entry name" value="Glyceraldehyde-3-phosphate dehydrogenase-like, C-terminal domain"/>
    <property type="match status" value="1"/>
</dbReference>
<dbReference type="Gene3D" id="3.40.50.720">
    <property type="entry name" value="NAD(P)-binding Rossmann-like Domain"/>
    <property type="match status" value="1"/>
</dbReference>
<evidence type="ECO:0000259" key="1">
    <source>
        <dbReference type="Pfam" id="PF22725"/>
    </source>
</evidence>
<name>A0ABR6MYD3_9DEIO</name>
<comment type="caution">
    <text evidence="2">The sequence shown here is derived from an EMBL/GenBank/DDBJ whole genome shotgun (WGS) entry which is preliminary data.</text>
</comment>
<dbReference type="RefSeq" id="WP_146719733.1">
    <property type="nucleotide sequence ID" value="NZ_BSUI01000011.1"/>
</dbReference>
<feature type="domain" description="GFO/IDH/MocA-like oxidoreductase" evidence="1">
    <location>
        <begin position="128"/>
        <end position="228"/>
    </location>
</feature>
<reference evidence="2 3" key="1">
    <citation type="submission" date="2020-08" db="EMBL/GenBank/DDBJ databases">
        <title>Genomic Encyclopedia of Type Strains, Phase IV (KMG-IV): sequencing the most valuable type-strain genomes for metagenomic binning, comparative biology and taxonomic classification.</title>
        <authorList>
            <person name="Goeker M."/>
        </authorList>
    </citation>
    <scope>NUCLEOTIDE SEQUENCE [LARGE SCALE GENOMIC DNA]</scope>
    <source>
        <strain evidence="2 3">DSM 105434</strain>
    </source>
</reference>
<accession>A0ABR6MYD3</accession>
<keyword evidence="3" id="KW-1185">Reference proteome</keyword>
<organism evidence="2 3">
    <name type="scientific">Deinococcus metallilatus</name>
    <dbReference type="NCBI Taxonomy" id="1211322"/>
    <lineage>
        <taxon>Bacteria</taxon>
        <taxon>Thermotogati</taxon>
        <taxon>Deinococcota</taxon>
        <taxon>Deinococci</taxon>
        <taxon>Deinococcales</taxon>
        <taxon>Deinococcaceae</taxon>
        <taxon>Deinococcus</taxon>
    </lineage>
</organism>
<evidence type="ECO:0000313" key="3">
    <source>
        <dbReference type="Proteomes" id="UP000536909"/>
    </source>
</evidence>
<evidence type="ECO:0000313" key="2">
    <source>
        <dbReference type="EMBL" id="MBB5296962.1"/>
    </source>
</evidence>
<dbReference type="Pfam" id="PF22725">
    <property type="entry name" value="GFO_IDH_MocA_C3"/>
    <property type="match status" value="1"/>
</dbReference>
<protein>
    <submittedName>
        <fullName evidence="2">Dehydrogenase</fullName>
    </submittedName>
</protein>
<sequence>MQILLVDRGHWHAPLHLQAFAASGQPVSFPPESAEDPLEAALAQSPELLILLGPPGDMLRDLRRCLEAGIPVVLEKPVGRAAGELAPLAELAQRWGAFVSVAQPHLQNRFWAVCTGEAGGPLSHLRFRLVNGSPRRYRQMGVPWVLDEQRAGGGVLRNLGIHGISAFLKATSGRVQVHSCVLSRRLYWTEAEEYASVVLSAGGVIGHVEVGYTAALDSASEFELTGHRRDLTVRDDGQHLNVLDRCAGQVRSEPVLPLARRYEQFAAATLQALKADQPPPHPLADHLQAMQVIDECYAVATWVNT</sequence>
<dbReference type="InterPro" id="IPR036291">
    <property type="entry name" value="NAD(P)-bd_dom_sf"/>
</dbReference>
<dbReference type="Proteomes" id="UP000536909">
    <property type="component" value="Unassembled WGS sequence"/>
</dbReference>
<dbReference type="SUPFAM" id="SSF51735">
    <property type="entry name" value="NAD(P)-binding Rossmann-fold domains"/>
    <property type="match status" value="1"/>
</dbReference>